<dbReference type="InterPro" id="IPR050229">
    <property type="entry name" value="GlpE_sulfurtransferase"/>
</dbReference>
<accession>A0A450SRV6</accession>
<dbReference type="PANTHER" id="PTHR43031:SF18">
    <property type="entry name" value="RHODANESE-RELATED SULFURTRANSFERASES"/>
    <property type="match status" value="1"/>
</dbReference>
<dbReference type="PROSITE" id="PS50206">
    <property type="entry name" value="RHODANESE_3"/>
    <property type="match status" value="1"/>
</dbReference>
<reference evidence="2" key="1">
    <citation type="submission" date="2019-02" db="EMBL/GenBank/DDBJ databases">
        <authorList>
            <person name="Gruber-Vodicka R. H."/>
            <person name="Seah K. B. B."/>
        </authorList>
    </citation>
    <scope>NUCLEOTIDE SEQUENCE</scope>
    <source>
        <strain evidence="3">BECK_BZ106</strain>
        <strain evidence="2">BECK_BZ15</strain>
    </source>
</reference>
<dbReference type="SMART" id="SM00450">
    <property type="entry name" value="RHOD"/>
    <property type="match status" value="1"/>
</dbReference>
<dbReference type="EMBL" id="CAADEW010000063">
    <property type="protein sequence ID" value="VFJ56651.1"/>
    <property type="molecule type" value="Genomic_DNA"/>
</dbReference>
<sequence length="141" mass="15529">MDQLIEFAANHWFLTLALFTILGLLAWTTLAPGVFGAQRVDPVEAVRLINHEGAIVLDVRTDSEVEEGRILNAIHIPQQSLTDQIKRLDKHRAKPIIAVCRTGNRSGSACAILRKHGFERVYNLGGGIVGWQGASLPLVRK</sequence>
<name>A0A450SRV6_9GAMM</name>
<protein>
    <submittedName>
        <fullName evidence="2">Rhodanese-related sulfurtransferase</fullName>
    </submittedName>
</protein>
<evidence type="ECO:0000313" key="3">
    <source>
        <dbReference type="EMBL" id="VFJ63451.1"/>
    </source>
</evidence>
<organism evidence="2">
    <name type="scientific">Candidatus Kentrum sp. FW</name>
    <dbReference type="NCBI Taxonomy" id="2126338"/>
    <lineage>
        <taxon>Bacteria</taxon>
        <taxon>Pseudomonadati</taxon>
        <taxon>Pseudomonadota</taxon>
        <taxon>Gammaproteobacteria</taxon>
        <taxon>Candidatus Kentrum</taxon>
    </lineage>
</organism>
<dbReference type="Pfam" id="PF00581">
    <property type="entry name" value="Rhodanese"/>
    <property type="match status" value="1"/>
</dbReference>
<dbReference type="InterPro" id="IPR001763">
    <property type="entry name" value="Rhodanese-like_dom"/>
</dbReference>
<keyword evidence="2" id="KW-0808">Transferase</keyword>
<dbReference type="EMBL" id="CAADFD010000083">
    <property type="protein sequence ID" value="VFJ63451.1"/>
    <property type="molecule type" value="Genomic_DNA"/>
</dbReference>
<dbReference type="SUPFAM" id="SSF52821">
    <property type="entry name" value="Rhodanese/Cell cycle control phosphatase"/>
    <property type="match status" value="1"/>
</dbReference>
<evidence type="ECO:0000313" key="2">
    <source>
        <dbReference type="EMBL" id="VFJ56651.1"/>
    </source>
</evidence>
<dbReference type="CDD" id="cd00158">
    <property type="entry name" value="RHOD"/>
    <property type="match status" value="1"/>
</dbReference>
<proteinExistence type="predicted"/>
<dbReference type="InterPro" id="IPR036873">
    <property type="entry name" value="Rhodanese-like_dom_sf"/>
</dbReference>
<dbReference type="GO" id="GO:0016740">
    <property type="term" value="F:transferase activity"/>
    <property type="evidence" value="ECO:0007669"/>
    <property type="project" value="UniProtKB-KW"/>
</dbReference>
<dbReference type="AlphaFoldDB" id="A0A450SRV6"/>
<feature type="domain" description="Rhodanese" evidence="1">
    <location>
        <begin position="50"/>
        <end position="140"/>
    </location>
</feature>
<gene>
    <name evidence="2" type="ORF">BECKFW1821A_GA0114235_10636</name>
    <name evidence="3" type="ORF">BECKFW1821B_GA0114236_108310</name>
</gene>
<dbReference type="Gene3D" id="3.40.250.10">
    <property type="entry name" value="Rhodanese-like domain"/>
    <property type="match status" value="1"/>
</dbReference>
<evidence type="ECO:0000259" key="1">
    <source>
        <dbReference type="PROSITE" id="PS50206"/>
    </source>
</evidence>
<dbReference type="PANTHER" id="PTHR43031">
    <property type="entry name" value="FAD-DEPENDENT OXIDOREDUCTASE"/>
    <property type="match status" value="1"/>
</dbReference>